<evidence type="ECO:0000313" key="1">
    <source>
        <dbReference type="EMBL" id="KAF6150727.1"/>
    </source>
</evidence>
<dbReference type="EMBL" id="JACGCM010001726">
    <property type="protein sequence ID" value="KAF6150727.1"/>
    <property type="molecule type" value="Genomic_DNA"/>
</dbReference>
<dbReference type="AlphaFoldDB" id="A0A7J7M767"/>
<reference evidence="1 2" key="1">
    <citation type="journal article" date="2020" name="IScience">
        <title>Genome Sequencing of the Endangered Kingdonia uniflora (Circaeasteraceae, Ranunculales) Reveals Potential Mechanisms of Evolutionary Specialization.</title>
        <authorList>
            <person name="Sun Y."/>
            <person name="Deng T."/>
            <person name="Zhang A."/>
            <person name="Moore M.J."/>
            <person name="Landis J.B."/>
            <person name="Lin N."/>
            <person name="Zhang H."/>
            <person name="Zhang X."/>
            <person name="Huang J."/>
            <person name="Zhang X."/>
            <person name="Sun H."/>
            <person name="Wang H."/>
        </authorList>
    </citation>
    <scope>NUCLEOTIDE SEQUENCE [LARGE SCALE GENOMIC DNA]</scope>
    <source>
        <strain evidence="1">TB1705</strain>
        <tissue evidence="1">Leaf</tissue>
    </source>
</reference>
<organism evidence="1 2">
    <name type="scientific">Kingdonia uniflora</name>
    <dbReference type="NCBI Taxonomy" id="39325"/>
    <lineage>
        <taxon>Eukaryota</taxon>
        <taxon>Viridiplantae</taxon>
        <taxon>Streptophyta</taxon>
        <taxon>Embryophyta</taxon>
        <taxon>Tracheophyta</taxon>
        <taxon>Spermatophyta</taxon>
        <taxon>Magnoliopsida</taxon>
        <taxon>Ranunculales</taxon>
        <taxon>Circaeasteraceae</taxon>
        <taxon>Kingdonia</taxon>
    </lineage>
</organism>
<feature type="non-terminal residue" evidence="1">
    <location>
        <position position="54"/>
    </location>
</feature>
<proteinExistence type="predicted"/>
<comment type="caution">
    <text evidence="1">The sequence shown here is derived from an EMBL/GenBank/DDBJ whole genome shotgun (WGS) entry which is preliminary data.</text>
</comment>
<keyword evidence="2" id="KW-1185">Reference proteome</keyword>
<sequence length="54" mass="6093">TPQNPVIDNLTNYKILSSAGRGIQGFYPTNSQAVDKFWLGHSHIIIIIRVKNKQ</sequence>
<gene>
    <name evidence="1" type="ORF">GIB67_020810</name>
</gene>
<evidence type="ECO:0000313" key="2">
    <source>
        <dbReference type="Proteomes" id="UP000541444"/>
    </source>
</evidence>
<protein>
    <submittedName>
        <fullName evidence="1">Uncharacterized protein</fullName>
    </submittedName>
</protein>
<accession>A0A7J7M767</accession>
<dbReference type="Proteomes" id="UP000541444">
    <property type="component" value="Unassembled WGS sequence"/>
</dbReference>
<name>A0A7J7M767_9MAGN</name>